<reference evidence="5" key="1">
    <citation type="journal article" date="2013" name="Genetics">
        <title>The draft genome and transcriptome of Panagrellus redivivus are shaped by the harsh demands of a free-living lifestyle.</title>
        <authorList>
            <person name="Srinivasan J."/>
            <person name="Dillman A.R."/>
            <person name="Macchietto M.G."/>
            <person name="Heikkinen L."/>
            <person name="Lakso M."/>
            <person name="Fracchia K.M."/>
            <person name="Antoshechkin I."/>
            <person name="Mortazavi A."/>
            <person name="Wong G."/>
            <person name="Sternberg P.W."/>
        </authorList>
    </citation>
    <scope>NUCLEOTIDE SEQUENCE [LARGE SCALE GENOMIC DNA]</scope>
    <source>
        <strain evidence="5">MT8872</strain>
    </source>
</reference>
<evidence type="ECO:0000256" key="3">
    <source>
        <dbReference type="ARBA" id="ARBA00023027"/>
    </source>
</evidence>
<evidence type="ECO:0000313" key="6">
    <source>
        <dbReference type="WBParaSite" id="Pan_g4520.t2"/>
    </source>
</evidence>
<evidence type="ECO:0000256" key="1">
    <source>
        <dbReference type="ARBA" id="ARBA00009986"/>
    </source>
</evidence>
<dbReference type="InterPro" id="IPR044638">
    <property type="entry name" value="ALDH7A1-like"/>
</dbReference>
<comment type="similarity">
    <text evidence="1">Belongs to the aldehyde dehydrogenase family.</text>
</comment>
<feature type="domain" description="Aldehyde dehydrogenase" evidence="4">
    <location>
        <begin position="101"/>
        <end position="179"/>
    </location>
</feature>
<dbReference type="InterPro" id="IPR016162">
    <property type="entry name" value="Ald_DH_N"/>
</dbReference>
<dbReference type="Gene3D" id="3.40.605.10">
    <property type="entry name" value="Aldehyde Dehydrogenase, Chain A, domain 1"/>
    <property type="match status" value="2"/>
</dbReference>
<protein>
    <submittedName>
        <fullName evidence="6">Aldedh domain-containing protein</fullName>
    </submittedName>
</protein>
<keyword evidence="5" id="KW-1185">Reference proteome</keyword>
<dbReference type="InterPro" id="IPR015590">
    <property type="entry name" value="Aldehyde_DH_dom"/>
</dbReference>
<dbReference type="GO" id="GO:0004029">
    <property type="term" value="F:aldehyde dehydrogenase (NAD+) activity"/>
    <property type="evidence" value="ECO:0007669"/>
    <property type="project" value="InterPro"/>
</dbReference>
<dbReference type="Proteomes" id="UP000492821">
    <property type="component" value="Unassembled WGS sequence"/>
</dbReference>
<dbReference type="InterPro" id="IPR016163">
    <property type="entry name" value="Ald_DH_C"/>
</dbReference>
<dbReference type="PANTHER" id="PTHR43521">
    <property type="entry name" value="ALPHA-AMINOADIPIC SEMIALDEHYDE DEHYDROGENASE"/>
    <property type="match status" value="1"/>
</dbReference>
<keyword evidence="2" id="KW-0560">Oxidoreductase</keyword>
<evidence type="ECO:0000259" key="4">
    <source>
        <dbReference type="Pfam" id="PF00171"/>
    </source>
</evidence>
<dbReference type="InterPro" id="IPR016161">
    <property type="entry name" value="Ald_DH/histidinol_DH"/>
</dbReference>
<name>A0A7E4VY06_PANRE</name>
<evidence type="ECO:0000313" key="5">
    <source>
        <dbReference type="Proteomes" id="UP000492821"/>
    </source>
</evidence>
<dbReference type="Gene3D" id="3.40.309.10">
    <property type="entry name" value="Aldehyde Dehydrogenase, Chain A, domain 2"/>
    <property type="match status" value="2"/>
</dbReference>
<feature type="domain" description="Aldehyde dehydrogenase" evidence="4">
    <location>
        <begin position="3"/>
        <end position="75"/>
    </location>
</feature>
<evidence type="ECO:0000256" key="2">
    <source>
        <dbReference type="ARBA" id="ARBA00023002"/>
    </source>
</evidence>
<keyword evidence="3" id="KW-0520">NAD</keyword>
<dbReference type="AlphaFoldDB" id="A0A7E4VY06"/>
<sequence>MSRSTPLVSIAVTLLLEEVLRKNDINPALCSLICDEGDVGQSLTKDPCVNLLSFTGSTVVGRIVGQQVQARFGKATTPSSSWKTLTSTVVLVFSELLVSVARRVIVHEAVHDEVVDRMIKAYKQIENRIGDPLDAGTLIGPLHNEVAVLNYKATIAESIASGGRVVVGGKIIDRPGNYVLKVGNFDEAVAVNNEAKQGLSSSVFTQNIGNIFKWLGPEGSDCGIVNVNIPTNGAEIGGAFGARTSSSRIRLVRCQVFDLTDNGAINNSVDDSVHDWYWSADLLKGSFDNEVDVNHETQPFCHLV</sequence>
<dbReference type="SUPFAM" id="SSF53720">
    <property type="entry name" value="ALDH-like"/>
    <property type="match status" value="1"/>
</dbReference>
<dbReference type="Pfam" id="PF00171">
    <property type="entry name" value="Aldedh"/>
    <property type="match status" value="2"/>
</dbReference>
<reference evidence="6" key="2">
    <citation type="submission" date="2020-10" db="UniProtKB">
        <authorList>
            <consortium name="WormBaseParasite"/>
        </authorList>
    </citation>
    <scope>IDENTIFICATION</scope>
</reference>
<accession>A0A7E4VY06</accession>
<organism evidence="5 6">
    <name type="scientific">Panagrellus redivivus</name>
    <name type="common">Microworm</name>
    <dbReference type="NCBI Taxonomy" id="6233"/>
    <lineage>
        <taxon>Eukaryota</taxon>
        <taxon>Metazoa</taxon>
        <taxon>Ecdysozoa</taxon>
        <taxon>Nematoda</taxon>
        <taxon>Chromadorea</taxon>
        <taxon>Rhabditida</taxon>
        <taxon>Tylenchina</taxon>
        <taxon>Panagrolaimomorpha</taxon>
        <taxon>Panagrolaimoidea</taxon>
        <taxon>Panagrolaimidae</taxon>
        <taxon>Panagrellus</taxon>
    </lineage>
</organism>
<proteinExistence type="inferred from homology"/>
<dbReference type="PANTHER" id="PTHR43521:SF1">
    <property type="entry name" value="ALPHA-AMINOADIPIC SEMIALDEHYDE DEHYDROGENASE"/>
    <property type="match status" value="1"/>
</dbReference>
<dbReference type="WBParaSite" id="Pan_g4520.t2">
    <property type="protein sequence ID" value="Pan_g4520.t2"/>
    <property type="gene ID" value="Pan_g4520"/>
</dbReference>